<keyword evidence="4" id="KW-1185">Reference proteome</keyword>
<dbReference type="InterPro" id="IPR029058">
    <property type="entry name" value="AB_hydrolase_fold"/>
</dbReference>
<gene>
    <name evidence="3" type="ORF">E3T27_05545</name>
</gene>
<dbReference type="PANTHER" id="PTHR43689:SF8">
    <property type="entry name" value="ALPHA_BETA-HYDROLASES SUPERFAMILY PROTEIN"/>
    <property type="match status" value="1"/>
</dbReference>
<dbReference type="InterPro" id="IPR000639">
    <property type="entry name" value="Epox_hydrolase-like"/>
</dbReference>
<dbReference type="SUPFAM" id="SSF53474">
    <property type="entry name" value="alpha/beta-Hydrolases"/>
    <property type="match status" value="1"/>
</dbReference>
<proteinExistence type="predicted"/>
<dbReference type="GO" id="GO:0016787">
    <property type="term" value="F:hydrolase activity"/>
    <property type="evidence" value="ECO:0007669"/>
    <property type="project" value="UniProtKB-KW"/>
</dbReference>
<accession>A0A4V3IPC9</accession>
<dbReference type="PANTHER" id="PTHR43689">
    <property type="entry name" value="HYDROLASE"/>
    <property type="match status" value="1"/>
</dbReference>
<evidence type="ECO:0000313" key="4">
    <source>
        <dbReference type="Proteomes" id="UP000298424"/>
    </source>
</evidence>
<evidence type="ECO:0000259" key="2">
    <source>
        <dbReference type="Pfam" id="PF12697"/>
    </source>
</evidence>
<evidence type="ECO:0000256" key="1">
    <source>
        <dbReference type="SAM" id="MobiDB-lite"/>
    </source>
</evidence>
<dbReference type="AlphaFoldDB" id="A0A4V3IPC9"/>
<dbReference type="RefSeq" id="WP_134571856.1">
    <property type="nucleotide sequence ID" value="NZ_SOGT01000006.1"/>
</dbReference>
<organism evidence="3 4">
    <name type="scientific">Cryobacterium lyxosi</name>
    <dbReference type="NCBI Taxonomy" id="1259228"/>
    <lineage>
        <taxon>Bacteria</taxon>
        <taxon>Bacillati</taxon>
        <taxon>Actinomycetota</taxon>
        <taxon>Actinomycetes</taxon>
        <taxon>Micrococcales</taxon>
        <taxon>Microbacteriaceae</taxon>
        <taxon>Cryobacterium</taxon>
    </lineage>
</organism>
<sequence length="364" mass="38364">MSTLMSPPANRNHPVAPLGAPDASASGPQVRVRPQPAPPATALGYSPFPLDADAHHFGLTTSTMRLRGGTVVVRHGRRTASDTATILLHGAAGSWTTWTPLLQAADATGRDLIDLIIPDLPGWGDSPVASDETPSGVESMAELVADAARSLGYEHWNVVGHSMGGFIALQLAASEKRATTSVGLVSATTFSIQNSVRHPIRQFSMLPAFTALLLTMRMLQLAGPLGRGLVRAVARLGLLRALVAPLFSRPGAVASTVVAALGTEVRPARFVRAAVRAGAYDTAARWAHICCPVRSVHGDHDVFVTADDDERLRAAVPNCVISTIAGAGHFGQIERPLEVLLRLEFADPRPIPAPASQPNTFSKP</sequence>
<feature type="domain" description="AB hydrolase-1" evidence="2">
    <location>
        <begin position="86"/>
        <end position="339"/>
    </location>
</feature>
<protein>
    <submittedName>
        <fullName evidence="3">Alpha/beta hydrolase</fullName>
    </submittedName>
</protein>
<dbReference type="Pfam" id="PF12697">
    <property type="entry name" value="Abhydrolase_6"/>
    <property type="match status" value="1"/>
</dbReference>
<dbReference type="Proteomes" id="UP000298424">
    <property type="component" value="Unassembled WGS sequence"/>
</dbReference>
<dbReference type="InterPro" id="IPR000073">
    <property type="entry name" value="AB_hydrolase_1"/>
</dbReference>
<dbReference type="OrthoDB" id="27092at2"/>
<evidence type="ECO:0000313" key="3">
    <source>
        <dbReference type="EMBL" id="TFD27242.1"/>
    </source>
</evidence>
<dbReference type="Gene3D" id="3.40.50.1820">
    <property type="entry name" value="alpha/beta hydrolase"/>
    <property type="match status" value="1"/>
</dbReference>
<dbReference type="EMBL" id="SOGT01000006">
    <property type="protein sequence ID" value="TFD27242.1"/>
    <property type="molecule type" value="Genomic_DNA"/>
</dbReference>
<dbReference type="PRINTS" id="PR00412">
    <property type="entry name" value="EPOXHYDRLASE"/>
</dbReference>
<feature type="region of interest" description="Disordered" evidence="1">
    <location>
        <begin position="1"/>
        <end position="42"/>
    </location>
</feature>
<reference evidence="3 4" key="1">
    <citation type="submission" date="2019-03" db="EMBL/GenBank/DDBJ databases">
        <title>Genomics of glacier-inhabiting Cryobacterium strains.</title>
        <authorList>
            <person name="Liu Q."/>
            <person name="Xin Y.-H."/>
        </authorList>
    </citation>
    <scope>NUCLEOTIDE SEQUENCE [LARGE SCALE GENOMIC DNA]</scope>
    <source>
        <strain evidence="3 4">TMT1-1</strain>
    </source>
</reference>
<name>A0A4V3IPC9_9MICO</name>
<keyword evidence="3" id="KW-0378">Hydrolase</keyword>
<comment type="caution">
    <text evidence="3">The sequence shown here is derived from an EMBL/GenBank/DDBJ whole genome shotgun (WGS) entry which is preliminary data.</text>
</comment>